<dbReference type="PROSITE" id="PS50294">
    <property type="entry name" value="WD_REPEATS_REGION"/>
    <property type="match status" value="3"/>
</dbReference>
<dbReference type="EMBL" id="OZ022406">
    <property type="protein sequence ID" value="CAK9436776.1"/>
    <property type="molecule type" value="Genomic_DNA"/>
</dbReference>
<feature type="repeat" description="WD" evidence="3">
    <location>
        <begin position="303"/>
        <end position="343"/>
    </location>
</feature>
<evidence type="ECO:0000313" key="6">
    <source>
        <dbReference type="Proteomes" id="UP001497383"/>
    </source>
</evidence>
<evidence type="ECO:0008006" key="7">
    <source>
        <dbReference type="Google" id="ProtNLM"/>
    </source>
</evidence>
<feature type="compositionally biased region" description="Polar residues" evidence="4">
    <location>
        <begin position="95"/>
        <end position="110"/>
    </location>
</feature>
<dbReference type="GeneID" id="92206494"/>
<protein>
    <recommendedName>
        <fullName evidence="7">WD40 repeat-like protein</fullName>
    </recommendedName>
</protein>
<feature type="compositionally biased region" description="Low complexity" evidence="4">
    <location>
        <begin position="26"/>
        <end position="38"/>
    </location>
</feature>
<feature type="compositionally biased region" description="Polar residues" evidence="4">
    <location>
        <begin position="715"/>
        <end position="728"/>
    </location>
</feature>
<feature type="repeat" description="WD" evidence="3">
    <location>
        <begin position="227"/>
        <end position="260"/>
    </location>
</feature>
<dbReference type="InterPro" id="IPR036322">
    <property type="entry name" value="WD40_repeat_dom_sf"/>
</dbReference>
<dbReference type="PROSITE" id="PS50082">
    <property type="entry name" value="WD_REPEATS_2"/>
    <property type="match status" value="3"/>
</dbReference>
<accession>A0ABP0ZFW4</accession>
<dbReference type="InterPro" id="IPR040324">
    <property type="entry name" value="WDR44/Dgr2"/>
</dbReference>
<evidence type="ECO:0000256" key="2">
    <source>
        <dbReference type="ARBA" id="ARBA00022737"/>
    </source>
</evidence>
<dbReference type="PRINTS" id="PR00320">
    <property type="entry name" value="GPROTEINBRPT"/>
</dbReference>
<dbReference type="PANTHER" id="PTHR14221:SF0">
    <property type="entry name" value="WD REPEAT-CONTAINING PROTEIN 44"/>
    <property type="match status" value="1"/>
</dbReference>
<evidence type="ECO:0000256" key="4">
    <source>
        <dbReference type="SAM" id="MobiDB-lite"/>
    </source>
</evidence>
<feature type="region of interest" description="Disordered" evidence="4">
    <location>
        <begin position="910"/>
        <end position="954"/>
    </location>
</feature>
<dbReference type="Gene3D" id="2.130.10.10">
    <property type="entry name" value="YVTN repeat-like/Quinoprotein amine dehydrogenase"/>
    <property type="match status" value="1"/>
</dbReference>
<feature type="region of interest" description="Disordered" evidence="4">
    <location>
        <begin position="1"/>
        <end position="118"/>
    </location>
</feature>
<dbReference type="SUPFAM" id="SSF50978">
    <property type="entry name" value="WD40 repeat-like"/>
    <property type="match status" value="1"/>
</dbReference>
<feature type="repeat" description="WD" evidence="3">
    <location>
        <begin position="343"/>
        <end position="377"/>
    </location>
</feature>
<dbReference type="SMART" id="SM00320">
    <property type="entry name" value="WD40"/>
    <property type="match status" value="5"/>
</dbReference>
<feature type="compositionally biased region" description="Polar residues" evidence="4">
    <location>
        <begin position="920"/>
        <end position="944"/>
    </location>
</feature>
<reference evidence="5 6" key="1">
    <citation type="submission" date="2024-03" db="EMBL/GenBank/DDBJ databases">
        <authorList>
            <person name="Brejova B."/>
        </authorList>
    </citation>
    <scope>NUCLEOTIDE SEQUENCE [LARGE SCALE GENOMIC DNA]</scope>
    <source>
        <strain evidence="5 6">CBS 14171</strain>
    </source>
</reference>
<gene>
    <name evidence="5" type="ORF">LODBEIA_P12980</name>
</gene>
<evidence type="ECO:0000313" key="5">
    <source>
        <dbReference type="EMBL" id="CAK9436776.1"/>
    </source>
</evidence>
<dbReference type="PANTHER" id="PTHR14221">
    <property type="entry name" value="WD REPEAT DOMAIN 44"/>
    <property type="match status" value="1"/>
</dbReference>
<organism evidence="5 6">
    <name type="scientific">Lodderomyces beijingensis</name>
    <dbReference type="NCBI Taxonomy" id="1775926"/>
    <lineage>
        <taxon>Eukaryota</taxon>
        <taxon>Fungi</taxon>
        <taxon>Dikarya</taxon>
        <taxon>Ascomycota</taxon>
        <taxon>Saccharomycotina</taxon>
        <taxon>Pichiomycetes</taxon>
        <taxon>Debaryomycetaceae</taxon>
        <taxon>Candida/Lodderomyces clade</taxon>
        <taxon>Lodderomyces</taxon>
    </lineage>
</organism>
<sequence>MSSKSIKSPKRSGFLTKLIGKKGSRSRSSSLVQSSDTSNGSLSPAKGNGLHKIPSSDSGAAVGRRGRDPSVGLAGDNDSFLYDDDEDASEGYESDFSSSNSLGRIASTSTRKGRARAGTFDNHRADEKVVFPRADENMLNSDLDTLHLGDDQDPPWVGLTYESFLTPKYIKLSKRNKQSPKVINNLFLAQELNVDNGDGKRSVRSSVEELERGSYEADNAGFEDTSTIGMTKEIFVMKFSRDGKYLAAAGRDAVIRIWKVISSPLGRLEYNQQEKEAGTPERSSKSDTVFDSAPVFHRTPIELRGHSRSILSLAWSKNNFLISGSMDKTAKLWHVDRPDCLQTFQHEDFVTAVEFHPLDDRFFLSGSLDNEVRLWSVLEKSVSYWRNLGEDVLITALSFTPDGLYCVVGGFNGSLFVLETKGLHIVNRVEIKQRSLVPRFHDRSGNKITGIEVFENPAHGISDQPGPNLDKWTVLITTNDSKVRMVSTDRKKLITRFKGYVNNSSSIAAAINYDHKYVIAGSEDHYCYVWENNNSIINNKLRQSVKEFVVDGKQHMNDFSSKHEKYSKLFQANKFLSKLFDTEDDSKHDFIANENNSYTAFHAHHSKCNVGIFAPQSTMNLLALSDDLIYDLKKRGEACKMDPTKCCCSSSRDNHHHHNNNSCSNHTHENEVTNGDIIVTTDQYGLVRVFRQDCASPYRKQFIEFYKKCRNQAGDTLSPSDTVRTNTRTLRRGASVQDRQSPTRGDSGRRIKDVLSSQIGGHGQANGVALGSRPIERSLSPQSSKFSSIPASSTLASSQNYTYGSGKSNIFDQPVIQINDEDEADHLQHHQHQHQHHQSLNHQNLYFQNQNQGQGQGKIYRNRNSSETTLNAVPNEHAKTIDSRQETFPIMDNPNSIPKQNVPQIVLPSEEQPGAVDSPPAQNNGASSLPHAIQTTHSNGSHSRLGQVPIHPSH</sequence>
<evidence type="ECO:0000256" key="1">
    <source>
        <dbReference type="ARBA" id="ARBA00022574"/>
    </source>
</evidence>
<dbReference type="Proteomes" id="UP001497383">
    <property type="component" value="Chromosome 2"/>
</dbReference>
<dbReference type="InterPro" id="IPR015943">
    <property type="entry name" value="WD40/YVTN_repeat-like_dom_sf"/>
</dbReference>
<dbReference type="RefSeq" id="XP_066828236.1">
    <property type="nucleotide sequence ID" value="XM_066971170.1"/>
</dbReference>
<dbReference type="InterPro" id="IPR001680">
    <property type="entry name" value="WD40_rpt"/>
</dbReference>
<keyword evidence="1 3" id="KW-0853">WD repeat</keyword>
<keyword evidence="6" id="KW-1185">Reference proteome</keyword>
<evidence type="ECO:0000256" key="3">
    <source>
        <dbReference type="PROSITE-ProRule" id="PRU00221"/>
    </source>
</evidence>
<feature type="compositionally biased region" description="Acidic residues" evidence="4">
    <location>
        <begin position="81"/>
        <end position="93"/>
    </location>
</feature>
<name>A0ABP0ZFW4_9ASCO</name>
<dbReference type="InterPro" id="IPR020472">
    <property type="entry name" value="WD40_PAC1"/>
</dbReference>
<dbReference type="Pfam" id="PF00400">
    <property type="entry name" value="WD40"/>
    <property type="match status" value="4"/>
</dbReference>
<proteinExistence type="predicted"/>
<keyword evidence="2" id="KW-0677">Repeat</keyword>
<feature type="region of interest" description="Disordered" evidence="4">
    <location>
        <begin position="715"/>
        <end position="751"/>
    </location>
</feature>